<dbReference type="GO" id="GO:0016989">
    <property type="term" value="F:sigma factor antagonist activity"/>
    <property type="evidence" value="ECO:0007669"/>
    <property type="project" value="TreeGrafter"/>
</dbReference>
<dbReference type="Proteomes" id="UP000192472">
    <property type="component" value="Unassembled WGS sequence"/>
</dbReference>
<evidence type="ECO:0000259" key="3">
    <source>
        <dbReference type="Pfam" id="PF16344"/>
    </source>
</evidence>
<dbReference type="RefSeq" id="WP_084373697.1">
    <property type="nucleotide sequence ID" value="NZ_FWYF01000003.1"/>
</dbReference>
<dbReference type="Gene3D" id="3.55.50.30">
    <property type="match status" value="1"/>
</dbReference>
<dbReference type="PANTHER" id="PTHR30273:SF2">
    <property type="entry name" value="PROTEIN FECR"/>
    <property type="match status" value="1"/>
</dbReference>
<protein>
    <submittedName>
        <fullName evidence="4">FecR family protein</fullName>
    </submittedName>
</protein>
<feature type="domain" description="Protein FecR C-terminal" evidence="3">
    <location>
        <begin position="257"/>
        <end position="321"/>
    </location>
</feature>
<dbReference type="InterPro" id="IPR032508">
    <property type="entry name" value="FecR_C"/>
</dbReference>
<feature type="domain" description="FecR protein" evidence="2">
    <location>
        <begin position="125"/>
        <end position="212"/>
    </location>
</feature>
<evidence type="ECO:0000259" key="2">
    <source>
        <dbReference type="Pfam" id="PF04773"/>
    </source>
</evidence>
<dbReference type="Pfam" id="PF04773">
    <property type="entry name" value="FecR"/>
    <property type="match status" value="1"/>
</dbReference>
<dbReference type="InterPro" id="IPR006860">
    <property type="entry name" value="FecR"/>
</dbReference>
<reference evidence="4 5" key="1">
    <citation type="submission" date="2017-04" db="EMBL/GenBank/DDBJ databases">
        <authorList>
            <person name="Afonso C.L."/>
            <person name="Miller P.J."/>
            <person name="Scott M.A."/>
            <person name="Spackman E."/>
            <person name="Goraichik I."/>
            <person name="Dimitrov K.M."/>
            <person name="Suarez D.L."/>
            <person name="Swayne D.E."/>
        </authorList>
    </citation>
    <scope>NUCLEOTIDE SEQUENCE [LARGE SCALE GENOMIC DNA]</scope>
    <source>
        <strain evidence="4 5">DSM 26133</strain>
    </source>
</reference>
<evidence type="ECO:0000313" key="4">
    <source>
        <dbReference type="EMBL" id="SMD36770.1"/>
    </source>
</evidence>
<keyword evidence="1" id="KW-1133">Transmembrane helix</keyword>
<sequence length="331" mass="37038">MSEKNRHSVSEQLLFRYFANEVSPDEQETVLSWKSENEENLQEFERINLLFLDLKAVNSIGKSGKAYDVNGAWQKIVQLRKIGSNETRSTRGWWKMAAAVLVLIGTGWFTYVSRQVETLELVALDAQQSVQLADGSQVSLNEGSSLTYPDKFNGDKRKVELKGEAYFEVAHNPKQPFLIQTDEVLVQVLGTTFNVNNANADSIIVTVDTGKVLMTVGANKETLLAGYTGVYYRSSQLLVKIKSERTGMHNYWRTKTLSFNGATVAQAVSAIESIYKVKVNLSNPDIANCKINVDFEDEKIEHVLEIMGETLNLVWSNQGESYLLAGYGCPQ</sequence>
<organism evidence="4 5">
    <name type="scientific">Reichenbachiella faecimaris</name>
    <dbReference type="NCBI Taxonomy" id="692418"/>
    <lineage>
        <taxon>Bacteria</taxon>
        <taxon>Pseudomonadati</taxon>
        <taxon>Bacteroidota</taxon>
        <taxon>Cytophagia</taxon>
        <taxon>Cytophagales</taxon>
        <taxon>Reichenbachiellaceae</taxon>
        <taxon>Reichenbachiella</taxon>
    </lineage>
</organism>
<gene>
    <name evidence="4" type="ORF">SAMN04488029_3057</name>
</gene>
<proteinExistence type="predicted"/>
<dbReference type="InterPro" id="IPR012373">
    <property type="entry name" value="Ferrdict_sens_TM"/>
</dbReference>
<dbReference type="STRING" id="692418.SAMN04488029_3057"/>
<dbReference type="Gene3D" id="2.60.120.1440">
    <property type="match status" value="1"/>
</dbReference>
<keyword evidence="1" id="KW-0472">Membrane</keyword>
<dbReference type="EMBL" id="FWYF01000003">
    <property type="protein sequence ID" value="SMD36770.1"/>
    <property type="molecule type" value="Genomic_DNA"/>
</dbReference>
<name>A0A1W2GJD6_REIFA</name>
<evidence type="ECO:0000256" key="1">
    <source>
        <dbReference type="SAM" id="Phobius"/>
    </source>
</evidence>
<dbReference type="AlphaFoldDB" id="A0A1W2GJD6"/>
<evidence type="ECO:0000313" key="5">
    <source>
        <dbReference type="Proteomes" id="UP000192472"/>
    </source>
</evidence>
<dbReference type="OrthoDB" id="1452822at2"/>
<feature type="transmembrane region" description="Helical" evidence="1">
    <location>
        <begin position="93"/>
        <end position="111"/>
    </location>
</feature>
<keyword evidence="5" id="KW-1185">Reference proteome</keyword>
<dbReference type="PANTHER" id="PTHR30273">
    <property type="entry name" value="PERIPLASMIC SIGNAL SENSOR AND SIGMA FACTOR ACTIVATOR FECR-RELATED"/>
    <property type="match status" value="1"/>
</dbReference>
<keyword evidence="1" id="KW-0812">Transmembrane</keyword>
<dbReference type="Pfam" id="PF16344">
    <property type="entry name" value="FecR_C"/>
    <property type="match status" value="1"/>
</dbReference>
<accession>A0A1W2GJD6</accession>
<dbReference type="PIRSF" id="PIRSF018266">
    <property type="entry name" value="FecR"/>
    <property type="match status" value="1"/>
</dbReference>